<feature type="transmembrane region" description="Helical" evidence="18">
    <location>
        <begin position="724"/>
        <end position="749"/>
    </location>
</feature>
<evidence type="ECO:0000256" key="15">
    <source>
        <dbReference type="ARBA" id="ARBA00023136"/>
    </source>
</evidence>
<feature type="transmembrane region" description="Helical" evidence="18">
    <location>
        <begin position="62"/>
        <end position="81"/>
    </location>
</feature>
<dbReference type="InterPro" id="IPR036412">
    <property type="entry name" value="HAD-like_sf"/>
</dbReference>
<dbReference type="GO" id="GO:0005886">
    <property type="term" value="C:plasma membrane"/>
    <property type="evidence" value="ECO:0007669"/>
    <property type="project" value="UniProtKB-SubCell"/>
</dbReference>
<evidence type="ECO:0000256" key="10">
    <source>
        <dbReference type="ARBA" id="ARBA00022741"/>
    </source>
</evidence>
<evidence type="ECO:0000259" key="19">
    <source>
        <dbReference type="SMART" id="SM00831"/>
    </source>
</evidence>
<keyword evidence="13" id="KW-1278">Translocase</keyword>
<dbReference type="NCBIfam" id="TIGR01524">
    <property type="entry name" value="ATPase-IIIB_Mg"/>
    <property type="match status" value="1"/>
</dbReference>
<dbReference type="Gene3D" id="1.20.1110.10">
    <property type="entry name" value="Calcium-transporting ATPase, transmembrane domain"/>
    <property type="match status" value="1"/>
</dbReference>
<evidence type="ECO:0000256" key="3">
    <source>
        <dbReference type="ARBA" id="ARBA00008746"/>
    </source>
</evidence>
<evidence type="ECO:0000256" key="4">
    <source>
        <dbReference type="ARBA" id="ARBA00012786"/>
    </source>
</evidence>
<feature type="transmembrane region" description="Helical" evidence="18">
    <location>
        <begin position="274"/>
        <end position="298"/>
    </location>
</feature>
<gene>
    <name evidence="20" type="primary">mgtA</name>
    <name evidence="20" type="ORF">HAP48_049295</name>
</gene>
<evidence type="ECO:0000256" key="7">
    <source>
        <dbReference type="ARBA" id="ARBA00022519"/>
    </source>
</evidence>
<comment type="catalytic activity">
    <reaction evidence="17">
        <text>Mg(2+)(out) + ATP + H2O = Mg(2+)(in) + ADP + phosphate + H(+)</text>
        <dbReference type="Rhea" id="RHEA:10260"/>
        <dbReference type="ChEBI" id="CHEBI:15377"/>
        <dbReference type="ChEBI" id="CHEBI:15378"/>
        <dbReference type="ChEBI" id="CHEBI:18420"/>
        <dbReference type="ChEBI" id="CHEBI:30616"/>
        <dbReference type="ChEBI" id="CHEBI:43474"/>
        <dbReference type="ChEBI" id="CHEBI:456216"/>
        <dbReference type="EC" id="7.2.2.14"/>
    </reaction>
</comment>
<dbReference type="SUPFAM" id="SSF81653">
    <property type="entry name" value="Calcium ATPase, transduction domain A"/>
    <property type="match status" value="1"/>
</dbReference>
<dbReference type="RefSeq" id="WP_166217648.1">
    <property type="nucleotide sequence ID" value="NZ_CP088284.1"/>
</dbReference>
<dbReference type="InterPro" id="IPR023214">
    <property type="entry name" value="HAD_sf"/>
</dbReference>
<feature type="domain" description="Cation-transporting P-type ATPase N-terminal" evidence="19">
    <location>
        <begin position="9"/>
        <end position="82"/>
    </location>
</feature>
<dbReference type="GO" id="GO:0016887">
    <property type="term" value="F:ATP hydrolysis activity"/>
    <property type="evidence" value="ECO:0007669"/>
    <property type="project" value="InterPro"/>
</dbReference>
<evidence type="ECO:0000256" key="14">
    <source>
        <dbReference type="ARBA" id="ARBA00022989"/>
    </source>
</evidence>
<dbReference type="Pfam" id="PF00689">
    <property type="entry name" value="Cation_ATPase_C"/>
    <property type="match status" value="1"/>
</dbReference>
<protein>
    <recommendedName>
        <fullName evidence="5">Magnesium-transporting ATPase, P-type 1</fullName>
        <ecNumber evidence="4">7.2.2.14</ecNumber>
    </recommendedName>
    <alternativeName>
        <fullName evidence="16">Mg(2+) transport ATPase, P-type 1</fullName>
    </alternativeName>
</protein>
<evidence type="ECO:0000256" key="18">
    <source>
        <dbReference type="SAM" id="Phobius"/>
    </source>
</evidence>
<dbReference type="PRINTS" id="PR01836">
    <property type="entry name" value="MGATPASE"/>
</dbReference>
<dbReference type="InterPro" id="IPR044492">
    <property type="entry name" value="P_typ_ATPase_HD_dom"/>
</dbReference>
<keyword evidence="9 18" id="KW-0812">Transmembrane</keyword>
<evidence type="ECO:0000256" key="17">
    <source>
        <dbReference type="ARBA" id="ARBA00047295"/>
    </source>
</evidence>
<sequence>MSERYLDTPYWSQDAAALMAALESGPGGLSPQKAIAKLRLVGPNVVEESSRLSAFHLFLRQFESPLVLILIFAAAISLVLQQWVDPAIILAIVLGSTLLGFFQEYRASTAVEELKRRSALTCRAVRDGVELVVPVSTIVPGDIILLSAGNLIPADGLVIEAVDFLVNEASMTGESFPVEKQPGIIKPEVALSARTNAVFLGASVQSGTAKVLVVETGLRTAFGAIAARLKTREPETDFGRGVRQFGYLLIRAMVIIVLFVLTVNLLLGRPVIESLLFAVALAVGLSPELLPAIVSVTLSAGARAMGRRGVIVRRLEAIENLGSMDILCTDKTGTLTEGTIVLNGALDANNRQSDEVSQLAFLNATFETGIENPLDAAIVAAGTTAGLTTQGFSKIDEIPYDFVRRRLTIVIAEDGNQTQHFIVTKGAFSNVLDICSFIERDAVDTPLTTALRTQLGTVFEAKGTEGFRVLAVATRKVKAEPHYGRDQEHDMTFRGFLIFSDPPKADAQRTIRDLAQLGIRIKVISGDNRHVTAHLAKAVGLNPKSILTGEALGKLRDEALWHLAPRTDLFVEIDPQQKERIVRALQKTGHSVGYLGDGINDAPALHAADVGISVEGAVDVARESADIILLSRDLDCLRSGVEDGRRTFANTLKYISITTSANFGNMLSMALAAPALPFLPLAAKQILLNNFLSDVPSIAISSDNVDPDRLLLPQRWNIKDIRRFMIVFGLISSVFDLVTFAALLLVFHADQPTFQTFWFIVSLLTELAVVLILRTQRPAFRSRPSRLLLWTTLAVAAGTLAIPFLGPLSSIFGFVPLSALQMGTIVAIVISYIAATEGAKVWYYGRESRWKRKLHYG</sequence>
<keyword evidence="6" id="KW-1003">Cell membrane</keyword>
<dbReference type="SUPFAM" id="SSF81660">
    <property type="entry name" value="Metal cation-transporting ATPase, ATP-binding domain N"/>
    <property type="match status" value="1"/>
</dbReference>
<evidence type="ECO:0000256" key="9">
    <source>
        <dbReference type="ARBA" id="ARBA00022692"/>
    </source>
</evidence>
<keyword evidence="14 18" id="KW-1133">Transmembrane helix</keyword>
<comment type="similarity">
    <text evidence="3">Belongs to the cation transport ATPase (P-type) (TC 3.A.3) family. Type IIIB subfamily.</text>
</comment>
<dbReference type="PROSITE" id="PS00154">
    <property type="entry name" value="ATPASE_E1_E2"/>
    <property type="match status" value="1"/>
</dbReference>
<dbReference type="InterPro" id="IPR023298">
    <property type="entry name" value="ATPase_P-typ_TM_dom_sf"/>
</dbReference>
<dbReference type="SMART" id="SM00831">
    <property type="entry name" value="Cation_ATPase_N"/>
    <property type="match status" value="1"/>
</dbReference>
<evidence type="ECO:0000256" key="1">
    <source>
        <dbReference type="ARBA" id="ARBA00003954"/>
    </source>
</evidence>
<evidence type="ECO:0000256" key="16">
    <source>
        <dbReference type="ARBA" id="ARBA00029806"/>
    </source>
</evidence>
<dbReference type="SUPFAM" id="SSF56784">
    <property type="entry name" value="HAD-like"/>
    <property type="match status" value="1"/>
</dbReference>
<dbReference type="GO" id="GO:0005524">
    <property type="term" value="F:ATP binding"/>
    <property type="evidence" value="ECO:0007669"/>
    <property type="project" value="UniProtKB-KW"/>
</dbReference>
<dbReference type="SFLD" id="SFLDS00003">
    <property type="entry name" value="Haloacid_Dehalogenase"/>
    <property type="match status" value="1"/>
</dbReference>
<dbReference type="Gene3D" id="3.40.50.1000">
    <property type="entry name" value="HAD superfamily/HAD-like"/>
    <property type="match status" value="1"/>
</dbReference>
<feature type="transmembrane region" description="Helical" evidence="18">
    <location>
        <begin position="248"/>
        <end position="268"/>
    </location>
</feature>
<dbReference type="InterPro" id="IPR023299">
    <property type="entry name" value="ATPase_P-typ_cyto_dom_N"/>
</dbReference>
<keyword evidence="10" id="KW-0547">Nucleotide-binding</keyword>
<dbReference type="InterPro" id="IPR001757">
    <property type="entry name" value="P_typ_ATPase"/>
</dbReference>
<evidence type="ECO:0000256" key="2">
    <source>
        <dbReference type="ARBA" id="ARBA00004429"/>
    </source>
</evidence>
<keyword evidence="12" id="KW-0460">Magnesium</keyword>
<keyword evidence="15 18" id="KW-0472">Membrane</keyword>
<dbReference type="EMBL" id="JAAOLE020000002">
    <property type="protein sequence ID" value="NVI50617.1"/>
    <property type="molecule type" value="Genomic_DNA"/>
</dbReference>
<keyword evidence="7" id="KW-0997">Cell inner membrane</keyword>
<dbReference type="Gene3D" id="3.40.1110.10">
    <property type="entry name" value="Calcium-transporting ATPase, cytoplasmic domain N"/>
    <property type="match status" value="1"/>
</dbReference>
<dbReference type="Pfam" id="PF00690">
    <property type="entry name" value="Cation_ATPase_N"/>
    <property type="match status" value="1"/>
</dbReference>
<evidence type="ECO:0000313" key="20">
    <source>
        <dbReference type="EMBL" id="NVI50617.1"/>
    </source>
</evidence>
<feature type="transmembrane region" description="Helical" evidence="18">
    <location>
        <begin position="87"/>
        <end position="107"/>
    </location>
</feature>
<dbReference type="InterPro" id="IPR006415">
    <property type="entry name" value="P-type_ATPase_IIIB"/>
</dbReference>
<evidence type="ECO:0000256" key="12">
    <source>
        <dbReference type="ARBA" id="ARBA00022842"/>
    </source>
</evidence>
<proteinExistence type="inferred from homology"/>
<dbReference type="SUPFAM" id="SSF81665">
    <property type="entry name" value="Calcium ATPase, transmembrane domain M"/>
    <property type="match status" value="1"/>
</dbReference>
<dbReference type="PANTHER" id="PTHR42861">
    <property type="entry name" value="CALCIUM-TRANSPORTING ATPASE"/>
    <property type="match status" value="1"/>
</dbReference>
<evidence type="ECO:0000256" key="13">
    <source>
        <dbReference type="ARBA" id="ARBA00022967"/>
    </source>
</evidence>
<comment type="caution">
    <text evidence="20">The sequence shown here is derived from an EMBL/GenBank/DDBJ whole genome shotgun (WGS) entry which is preliminary data.</text>
</comment>
<keyword evidence="11" id="KW-0067">ATP-binding</keyword>
<feature type="transmembrane region" description="Helical" evidence="18">
    <location>
        <begin position="787"/>
        <end position="805"/>
    </location>
</feature>
<dbReference type="InterPro" id="IPR018303">
    <property type="entry name" value="ATPase_P-typ_P_site"/>
</dbReference>
<dbReference type="Pfam" id="PF13246">
    <property type="entry name" value="Cation_ATPase"/>
    <property type="match status" value="1"/>
</dbReference>
<dbReference type="NCBIfam" id="TIGR01494">
    <property type="entry name" value="ATPase_P-type"/>
    <property type="match status" value="2"/>
</dbReference>
<accession>A0A973WAI0</accession>
<feature type="transmembrane region" description="Helical" evidence="18">
    <location>
        <begin position="811"/>
        <end position="835"/>
    </location>
</feature>
<dbReference type="GO" id="GO:0015444">
    <property type="term" value="F:P-type magnesium transporter activity"/>
    <property type="evidence" value="ECO:0007669"/>
    <property type="project" value="UniProtKB-EC"/>
</dbReference>
<dbReference type="InterPro" id="IPR059000">
    <property type="entry name" value="ATPase_P-type_domA"/>
</dbReference>
<name>A0A973WAI0_9BRAD</name>
<dbReference type="InterPro" id="IPR006068">
    <property type="entry name" value="ATPase_P-typ_cation-transptr_C"/>
</dbReference>
<dbReference type="Pfam" id="PF00122">
    <property type="entry name" value="E1-E2_ATPase"/>
    <property type="match status" value="1"/>
</dbReference>
<dbReference type="AlphaFoldDB" id="A0A973WAI0"/>
<dbReference type="SFLD" id="SFLDG00002">
    <property type="entry name" value="C1.7:_P-type_atpase_like"/>
    <property type="match status" value="1"/>
</dbReference>
<evidence type="ECO:0000256" key="5">
    <source>
        <dbReference type="ARBA" id="ARBA00013555"/>
    </source>
</evidence>
<dbReference type="SFLD" id="SFLDF00027">
    <property type="entry name" value="p-type_atpase"/>
    <property type="match status" value="1"/>
</dbReference>
<comment type="function">
    <text evidence="1">Mediates magnesium influx to the cytosol.</text>
</comment>
<feature type="transmembrane region" description="Helical" evidence="18">
    <location>
        <begin position="755"/>
        <end position="775"/>
    </location>
</feature>
<evidence type="ECO:0000256" key="6">
    <source>
        <dbReference type="ARBA" id="ARBA00022475"/>
    </source>
</evidence>
<evidence type="ECO:0000256" key="11">
    <source>
        <dbReference type="ARBA" id="ARBA00022840"/>
    </source>
</evidence>
<dbReference type="EC" id="7.2.2.14" evidence="4"/>
<comment type="subcellular location">
    <subcellularLocation>
        <location evidence="2">Cell inner membrane</location>
        <topology evidence="2">Multi-pass membrane protein</topology>
    </subcellularLocation>
</comment>
<dbReference type="InterPro" id="IPR004014">
    <property type="entry name" value="ATPase_P-typ_cation-transptr_N"/>
</dbReference>
<keyword evidence="8" id="KW-0597">Phosphoprotein</keyword>
<organism evidence="20">
    <name type="scientific">Bradyrhizobium septentrionale</name>
    <dbReference type="NCBI Taxonomy" id="1404411"/>
    <lineage>
        <taxon>Bacteria</taxon>
        <taxon>Pseudomonadati</taxon>
        <taxon>Pseudomonadota</taxon>
        <taxon>Alphaproteobacteria</taxon>
        <taxon>Hyphomicrobiales</taxon>
        <taxon>Nitrobacteraceae</taxon>
        <taxon>Bradyrhizobium</taxon>
    </lineage>
</organism>
<evidence type="ECO:0000256" key="8">
    <source>
        <dbReference type="ARBA" id="ARBA00022553"/>
    </source>
</evidence>
<reference evidence="20" key="1">
    <citation type="submission" date="2020-06" db="EMBL/GenBank/DDBJ databases">
        <title>Whole Genome Sequence of Bradyrhizobium sp. Strain 1S1.</title>
        <authorList>
            <person name="Bromfield E.S.P."/>
            <person name="Cloutier S."/>
        </authorList>
    </citation>
    <scope>NUCLEOTIDE SEQUENCE [LARGE SCALE GENOMIC DNA]</scope>
    <source>
        <strain evidence="20">1S1</strain>
    </source>
</reference>
<dbReference type="Gene3D" id="2.70.150.10">
    <property type="entry name" value="Calcium-transporting ATPase, cytoplasmic transduction domain A"/>
    <property type="match status" value="1"/>
</dbReference>
<dbReference type="InterPro" id="IPR008250">
    <property type="entry name" value="ATPase_P-typ_transduc_dom_A_sf"/>
</dbReference>